<accession>A0ABU8THM3</accession>
<evidence type="ECO:0000313" key="2">
    <source>
        <dbReference type="Proteomes" id="UP001385499"/>
    </source>
</evidence>
<name>A0ABU8THM3_9HYPH</name>
<dbReference type="RefSeq" id="WP_340272812.1">
    <property type="nucleotide sequence ID" value="NZ_JBAKIA010000002.1"/>
</dbReference>
<dbReference type="CDD" id="cd02042">
    <property type="entry name" value="ParAB_family"/>
    <property type="match status" value="1"/>
</dbReference>
<evidence type="ECO:0000313" key="1">
    <source>
        <dbReference type="EMBL" id="MEJ8473251.1"/>
    </source>
</evidence>
<keyword evidence="2" id="KW-1185">Reference proteome</keyword>
<dbReference type="SUPFAM" id="SSF52540">
    <property type="entry name" value="P-loop containing nucleoside triphosphate hydrolases"/>
    <property type="match status" value="1"/>
</dbReference>
<dbReference type="Gene3D" id="3.40.50.300">
    <property type="entry name" value="P-loop containing nucleotide triphosphate hydrolases"/>
    <property type="match status" value="1"/>
</dbReference>
<dbReference type="Proteomes" id="UP001385499">
    <property type="component" value="Unassembled WGS sequence"/>
</dbReference>
<dbReference type="PANTHER" id="PTHR13696">
    <property type="entry name" value="P-LOOP CONTAINING NUCLEOSIDE TRIPHOSPHATE HYDROLASE"/>
    <property type="match status" value="1"/>
</dbReference>
<reference evidence="1 2" key="1">
    <citation type="submission" date="2024-02" db="EMBL/GenBank/DDBJ databases">
        <title>Roseibium algae sp. nov., isolated from marine alga (Grateloupia sp.), showing potential in myo-inositol conversion.</title>
        <authorList>
            <person name="Wang Y."/>
        </authorList>
    </citation>
    <scope>NUCLEOTIDE SEQUENCE [LARGE SCALE GENOMIC DNA]</scope>
    <source>
        <strain evidence="1 2">H3510</strain>
    </source>
</reference>
<dbReference type="PANTHER" id="PTHR13696:SF96">
    <property type="entry name" value="COBQ_COBB_MIND_PARA NUCLEOTIDE BINDING DOMAIN-CONTAINING PROTEIN"/>
    <property type="match status" value="1"/>
</dbReference>
<dbReference type="InterPro" id="IPR009744">
    <property type="entry name" value="VirC1"/>
</dbReference>
<dbReference type="InterPro" id="IPR027417">
    <property type="entry name" value="P-loop_NTPase"/>
</dbReference>
<comment type="caution">
    <text evidence="1">The sequence shown here is derived from an EMBL/GenBank/DDBJ whole genome shotgun (WGS) entry which is preliminary data.</text>
</comment>
<protein>
    <submittedName>
        <fullName evidence="1">ParA family protein</fullName>
    </submittedName>
</protein>
<dbReference type="InterPro" id="IPR050678">
    <property type="entry name" value="DNA_Partitioning_ATPase"/>
</dbReference>
<organism evidence="1 2">
    <name type="scientific">Roseibium algae</name>
    <dbReference type="NCBI Taxonomy" id="3123038"/>
    <lineage>
        <taxon>Bacteria</taxon>
        <taxon>Pseudomonadati</taxon>
        <taxon>Pseudomonadota</taxon>
        <taxon>Alphaproteobacteria</taxon>
        <taxon>Hyphomicrobiales</taxon>
        <taxon>Stappiaceae</taxon>
        <taxon>Roseibium</taxon>
    </lineage>
</organism>
<sequence length="234" mass="25220">MPVISFANAKGGAGKTTAALLLATEVAERGKRVTIFDADPQKWISHWAELPGRPRNIDVISQITPASLTEQILDASASSDYVIVDLEGTENLIVANALSVSDLVVIPIQGSSMDARGGAKILTLISKLEKIVKHDIRHCVALTRTNAAVTTRALKAVQETLAVRGIDVLMTAIVERAAYRDLFEFGGGLCNQDPKAVANLGKARENAAMFSAEVLQRAVVAPRRRWYDVFKKAS</sequence>
<dbReference type="EMBL" id="JBAKIA010000002">
    <property type="protein sequence ID" value="MEJ8473251.1"/>
    <property type="molecule type" value="Genomic_DNA"/>
</dbReference>
<dbReference type="PIRSF" id="PIRSF009320">
    <property type="entry name" value="Nuc_binding_HP_1000"/>
    <property type="match status" value="1"/>
</dbReference>
<gene>
    <name evidence="1" type="ORF">V6575_04065</name>
</gene>
<proteinExistence type="predicted"/>
<dbReference type="Pfam" id="PF07015">
    <property type="entry name" value="VirC1"/>
    <property type="match status" value="1"/>
</dbReference>